<dbReference type="KEGG" id="vg:35381999"/>
<dbReference type="Proteomes" id="UP000236316">
    <property type="component" value="Segment"/>
</dbReference>
<proteinExistence type="predicted"/>
<evidence type="ECO:0000313" key="2">
    <source>
        <dbReference type="Proteomes" id="UP000236316"/>
    </source>
</evidence>
<reference evidence="1" key="1">
    <citation type="submission" date="2017-08" db="EMBL/GenBank/DDBJ databases">
        <authorList>
            <consortium name="Urmite Genomes"/>
        </authorList>
    </citation>
    <scope>NUCLEOTIDE SEQUENCE [LARGE SCALE GENOMIC DNA]</scope>
    <source>
        <strain evidence="1">IHUMI-LCC2</strain>
    </source>
</reference>
<evidence type="ECO:0008006" key="3">
    <source>
        <dbReference type="Google" id="ProtNLM"/>
    </source>
</evidence>
<organism evidence="1">
    <name type="scientific">Orpheovirus IHUMI-LCC2</name>
    <dbReference type="NCBI Taxonomy" id="2023057"/>
    <lineage>
        <taxon>Viruses</taxon>
        <taxon>Varidnaviria</taxon>
        <taxon>Bamfordvirae</taxon>
        <taxon>Nucleocytoviricota</taxon>
        <taxon>Megaviricetes</taxon>
        <taxon>Pimascovirales</taxon>
        <taxon>Ocovirineae</taxon>
        <taxon>Orpheoviridae</taxon>
        <taxon>Alphaorpheovirus</taxon>
        <taxon>Alphaorpheovirus massiliense</taxon>
    </lineage>
</organism>
<accession>A0A2I2L3Q2</accession>
<sequence length="153" mass="18260">MDIDLIYLYNNLPRELWDYHILPNISKDAILVNKLWYSMHFPNLLKDDRIHPEHNNNYPIRQSSHIGNVKVLKLLLSDWRVDPCVNNNYPIRTSIKNRREDITKLLLRNNKVYKSIMDNPLLYVLISNKSHDSIIEKIIMEDNIMNCINSYIN</sequence>
<keyword evidence="2" id="KW-1185">Reference proteome</keyword>
<dbReference type="RefSeq" id="YP_009448439.1">
    <property type="nucleotide sequence ID" value="NC_036594.1"/>
</dbReference>
<name>A0A2I2L3Q2_9VIRU</name>
<dbReference type="GeneID" id="35381999"/>
<protein>
    <recommendedName>
        <fullName evidence="3">Ankyrin-repeat protein</fullName>
    </recommendedName>
</protein>
<evidence type="ECO:0000313" key="1">
    <source>
        <dbReference type="EMBL" id="SNW62137.1"/>
    </source>
</evidence>
<gene>
    <name evidence="1" type="ORF">ORPV_233</name>
</gene>
<dbReference type="SUPFAM" id="SSF140860">
    <property type="entry name" value="Pseudo ankyrin repeat-like"/>
    <property type="match status" value="1"/>
</dbReference>
<dbReference type="EMBL" id="LT906555">
    <property type="protein sequence ID" value="SNW62137.1"/>
    <property type="molecule type" value="Genomic_DNA"/>
</dbReference>